<dbReference type="SUPFAM" id="SSF51735">
    <property type="entry name" value="NAD(P)-binding Rossmann-fold domains"/>
    <property type="match status" value="1"/>
</dbReference>
<accession>A0A8C7WRF8</accession>
<evidence type="ECO:0000313" key="1">
    <source>
        <dbReference type="Ensembl" id="ENSOSIP00000002170.1"/>
    </source>
</evidence>
<organism evidence="1 2">
    <name type="scientific">Oryzias sinensis</name>
    <name type="common">Chinese medaka</name>
    <dbReference type="NCBI Taxonomy" id="183150"/>
    <lineage>
        <taxon>Eukaryota</taxon>
        <taxon>Metazoa</taxon>
        <taxon>Chordata</taxon>
        <taxon>Craniata</taxon>
        <taxon>Vertebrata</taxon>
        <taxon>Euteleostomi</taxon>
        <taxon>Actinopterygii</taxon>
        <taxon>Neopterygii</taxon>
        <taxon>Teleostei</taxon>
        <taxon>Neoteleostei</taxon>
        <taxon>Acanthomorphata</taxon>
        <taxon>Ovalentaria</taxon>
        <taxon>Atherinomorphae</taxon>
        <taxon>Beloniformes</taxon>
        <taxon>Adrianichthyidae</taxon>
        <taxon>Oryziinae</taxon>
        <taxon>Oryzias</taxon>
    </lineage>
</organism>
<dbReference type="Ensembl" id="ENSOSIT00000002319.1">
    <property type="protein sequence ID" value="ENSOSIP00000002170.1"/>
    <property type="gene ID" value="ENSOSIG00000001191.1"/>
</dbReference>
<keyword evidence="2" id="KW-1185">Reference proteome</keyword>
<dbReference type="GeneTree" id="ENSGT00940000166397"/>
<reference evidence="1" key="1">
    <citation type="submission" date="2025-08" db="UniProtKB">
        <authorList>
            <consortium name="Ensembl"/>
        </authorList>
    </citation>
    <scope>IDENTIFICATION</scope>
</reference>
<dbReference type="PANTHER" id="PTHR44656:SF6">
    <property type="entry name" value="DEHYDROGENASE_REDUCTASE SDR FAMILY MEMBER 12-LIKE"/>
    <property type="match status" value="1"/>
</dbReference>
<dbReference type="PRINTS" id="PR00081">
    <property type="entry name" value="GDHRDH"/>
</dbReference>
<proteinExistence type="predicted"/>
<evidence type="ECO:0000313" key="2">
    <source>
        <dbReference type="Proteomes" id="UP000694383"/>
    </source>
</evidence>
<dbReference type="Gene3D" id="3.40.50.720">
    <property type="entry name" value="NAD(P)-binding Rossmann-like Domain"/>
    <property type="match status" value="1"/>
</dbReference>
<sequence>MSLYRNAIWFLNGIHHYTRKGYEAAAQNFEPKDLEVSVVGRSFMITGANSGIGKAAAMAIAKRGGTVHMLCRNKERAEEAQSDIISQSGNTEVYVHVVDMCQTRKVFEFVEAFKKQHASLHVLINNAGCMVHKRELNSEGLEKNFATNTMGVYILTQTLVPLLQKSRDPRVITVSSGGMLVQELRVVDLQSEKGHFDGVMVYAQNKRQQVVLTEHWARANPVIHFSVMHPGWVDTPAVSSSMPEFHRMMQGRLRTAEQGADTVVWLALSRNAVRKRSGQFFQGKQDKLFAMRKNEHTASLWGVTYFIFFWLFPLQIVSLFPPIFLWLGLTVLIMRFRLS</sequence>
<protein>
    <submittedName>
        <fullName evidence="1">Si:ch211-165b10.3</fullName>
    </submittedName>
</protein>
<reference evidence="1" key="2">
    <citation type="submission" date="2025-09" db="UniProtKB">
        <authorList>
            <consortium name="Ensembl"/>
        </authorList>
    </citation>
    <scope>IDENTIFICATION</scope>
</reference>
<dbReference type="Proteomes" id="UP000694383">
    <property type="component" value="Unplaced"/>
</dbReference>
<dbReference type="InterPro" id="IPR052992">
    <property type="entry name" value="SDR_member_12"/>
</dbReference>
<dbReference type="Pfam" id="PF00106">
    <property type="entry name" value="adh_short"/>
    <property type="match status" value="1"/>
</dbReference>
<name>A0A8C7WRF8_9TELE</name>
<dbReference type="PANTHER" id="PTHR44656">
    <property type="entry name" value="DEHYDROGENASE/REDUCTASE SDR FAMILY MEMBER 12"/>
    <property type="match status" value="1"/>
</dbReference>
<dbReference type="InterPro" id="IPR002347">
    <property type="entry name" value="SDR_fam"/>
</dbReference>
<dbReference type="InterPro" id="IPR036291">
    <property type="entry name" value="NAD(P)-bd_dom_sf"/>
</dbReference>
<dbReference type="AlphaFoldDB" id="A0A8C7WRF8"/>